<dbReference type="PROSITE" id="PS50005">
    <property type="entry name" value="TPR"/>
    <property type="match status" value="1"/>
</dbReference>
<dbReference type="InterPro" id="IPR019734">
    <property type="entry name" value="TPR_rpt"/>
</dbReference>
<comment type="caution">
    <text evidence="2">The sequence shown here is derived from an EMBL/GenBank/DDBJ whole genome shotgun (WGS) entry which is preliminary data.</text>
</comment>
<evidence type="ECO:0000313" key="2">
    <source>
        <dbReference type="EMBL" id="PRQ02260.1"/>
    </source>
</evidence>
<keyword evidence="3" id="KW-1185">Reference proteome</keyword>
<dbReference type="AlphaFoldDB" id="A0A2S9YAX0"/>
<dbReference type="SMART" id="SM00028">
    <property type="entry name" value="TPR"/>
    <property type="match status" value="4"/>
</dbReference>
<organism evidence="2 3">
    <name type="scientific">Enhygromyxa salina</name>
    <dbReference type="NCBI Taxonomy" id="215803"/>
    <lineage>
        <taxon>Bacteria</taxon>
        <taxon>Pseudomonadati</taxon>
        <taxon>Myxococcota</taxon>
        <taxon>Polyangia</taxon>
        <taxon>Nannocystales</taxon>
        <taxon>Nannocystaceae</taxon>
        <taxon>Enhygromyxa</taxon>
    </lineage>
</organism>
<proteinExistence type="predicted"/>
<feature type="repeat" description="TPR" evidence="1">
    <location>
        <begin position="148"/>
        <end position="181"/>
    </location>
</feature>
<dbReference type="SUPFAM" id="SSF48452">
    <property type="entry name" value="TPR-like"/>
    <property type="match status" value="1"/>
</dbReference>
<protein>
    <submittedName>
        <fullName evidence="2">Tetratricopeptide repeat protein</fullName>
    </submittedName>
</protein>
<sequence length="584" mass="64811">MWRANTVSQKNGRGLLTLSLTLVLVGSGCAYFQNSKSKLDEAEIALDEGDEARAEELYRDAMRSKGKDSSEARALLINMLINRGGRLMEADRSDDAMGHYREALSLDQTRDESRIAYARALMKVERFTEAIDTLMEGKGCRGCKTMIAVIYLERGQAGLRDKEYADALEDFDLALAMNRDPITVLNKVDVYTEGHYGTGIEAVGYLDHAMRLMPPDQVGAQQVWWDKRIGVIYNAALNHEDSAINAALDLEDVRRSVDPAQRVLDKLNLRMYAASLQIYAKDYELGTARGLATYADAEGAIPADDLAALRETLMGLFMQRAAIHLAADEDGAARKILAQALELEPENRILSFQNIIATAARSTSSARKLLVAWEGDPAYDRLRALLELVYVRNMMAVGQFTAARAGLGRAERYAPELLDTRLARAELEAETRFEGLKKAWYERYRELGTYSYPKGRINYYGRALAQLHLIRSQYDDAQARDYLRMPAFGTRLDALEQRISEFYPYDAELAPSDKADKAILVLKRDESGELEVKVTGPKREHVVKVAGGSQHEIELGVPGLAVVDGPGGPKAVFAEPGVKITVAI</sequence>
<gene>
    <name evidence="2" type="ORF">ENSA5_24960</name>
</gene>
<dbReference type="Proteomes" id="UP000237968">
    <property type="component" value="Unassembled WGS sequence"/>
</dbReference>
<reference evidence="2 3" key="1">
    <citation type="submission" date="2018-03" db="EMBL/GenBank/DDBJ databases">
        <title>Draft Genome Sequences of the Obligatory Marine Myxobacteria Enhygromyxa salina SWB005.</title>
        <authorList>
            <person name="Poehlein A."/>
            <person name="Moghaddam J.A."/>
            <person name="Harms H."/>
            <person name="Alanjari M."/>
            <person name="Koenig G.M."/>
            <person name="Daniel R."/>
            <person name="Schaeberle T.F."/>
        </authorList>
    </citation>
    <scope>NUCLEOTIDE SEQUENCE [LARGE SCALE GENOMIC DNA]</scope>
    <source>
        <strain evidence="2 3">SWB005</strain>
    </source>
</reference>
<name>A0A2S9YAX0_9BACT</name>
<accession>A0A2S9YAX0</accession>
<keyword evidence="1" id="KW-0802">TPR repeat</keyword>
<dbReference type="Gene3D" id="1.25.40.10">
    <property type="entry name" value="Tetratricopeptide repeat domain"/>
    <property type="match status" value="1"/>
</dbReference>
<evidence type="ECO:0000256" key="1">
    <source>
        <dbReference type="PROSITE-ProRule" id="PRU00339"/>
    </source>
</evidence>
<dbReference type="PROSITE" id="PS51257">
    <property type="entry name" value="PROKAR_LIPOPROTEIN"/>
    <property type="match status" value="1"/>
</dbReference>
<dbReference type="InterPro" id="IPR011990">
    <property type="entry name" value="TPR-like_helical_dom_sf"/>
</dbReference>
<dbReference type="OrthoDB" id="5484876at2"/>
<dbReference type="EMBL" id="PVNK01000125">
    <property type="protein sequence ID" value="PRQ02260.1"/>
    <property type="molecule type" value="Genomic_DNA"/>
</dbReference>
<evidence type="ECO:0000313" key="3">
    <source>
        <dbReference type="Proteomes" id="UP000237968"/>
    </source>
</evidence>